<comment type="function">
    <text evidence="7">May play the central regulatory role in sporulation. It may be an element of the effector pathway responsible for the activation of sporulation genes in response to nutritional stress. Spo0A may act in concert with spo0H (a sigma factor) to control the expression of some genes that are critical to the sporulation process.</text>
</comment>
<sequence length="229" mass="25828">MSGYRILVVDDEDKLLDLIKNFLEKEGFAVTCADSGVEALKLLEKRKFDLVVLDIMMPEVSGFDVLRRIREKIQIPVIFLTARAEEPDKLLGLELGGDDYITKPFSLRELAARIRAVLRRAKPSEAANTILEYGGIRLDLNEKTASLNGRPLFLTPTEFRILAILMAHPGTIVSRLRILEEVFGGYYEGYERNLDTHISNLRKKLGDNPLNPRYIKTVYGTGYKLGGLS</sequence>
<evidence type="ECO:0000256" key="9">
    <source>
        <dbReference type="PROSITE-ProRule" id="PRU01091"/>
    </source>
</evidence>
<gene>
    <name evidence="12" type="ordered locus">Toce_2003</name>
</gene>
<dbReference type="SUPFAM" id="SSF52172">
    <property type="entry name" value="CheY-like"/>
    <property type="match status" value="1"/>
</dbReference>
<dbReference type="KEGG" id="toc:Toce_2003"/>
<organism evidence="12 13">
    <name type="scientific">Thermosediminibacter oceani (strain ATCC BAA-1034 / DSM 16646 / JW/IW-1228P)</name>
    <dbReference type="NCBI Taxonomy" id="555079"/>
    <lineage>
        <taxon>Bacteria</taxon>
        <taxon>Bacillati</taxon>
        <taxon>Bacillota</taxon>
        <taxon>Clostridia</taxon>
        <taxon>Thermosediminibacterales</taxon>
        <taxon>Thermosediminibacteraceae</taxon>
        <taxon>Thermosediminibacter</taxon>
    </lineage>
</organism>
<protein>
    <recommendedName>
        <fullName evidence="1">Stage 0 sporulation protein A homolog</fullName>
    </recommendedName>
</protein>
<evidence type="ECO:0000256" key="3">
    <source>
        <dbReference type="ARBA" id="ARBA00023012"/>
    </source>
</evidence>
<dbReference type="Pfam" id="PF00072">
    <property type="entry name" value="Response_reg"/>
    <property type="match status" value="1"/>
</dbReference>
<dbReference type="GO" id="GO:0006355">
    <property type="term" value="P:regulation of DNA-templated transcription"/>
    <property type="evidence" value="ECO:0007669"/>
    <property type="project" value="InterPro"/>
</dbReference>
<evidence type="ECO:0000313" key="12">
    <source>
        <dbReference type="EMBL" id="ADL08724.1"/>
    </source>
</evidence>
<proteinExistence type="predicted"/>
<dbReference type="OrthoDB" id="152576at2"/>
<dbReference type="InterPro" id="IPR001789">
    <property type="entry name" value="Sig_transdc_resp-reg_receiver"/>
</dbReference>
<evidence type="ECO:0000259" key="10">
    <source>
        <dbReference type="PROSITE" id="PS50110"/>
    </source>
</evidence>
<evidence type="ECO:0000256" key="4">
    <source>
        <dbReference type="ARBA" id="ARBA00023015"/>
    </source>
</evidence>
<dbReference type="GO" id="GO:0005829">
    <property type="term" value="C:cytosol"/>
    <property type="evidence" value="ECO:0007669"/>
    <property type="project" value="TreeGrafter"/>
</dbReference>
<feature type="DNA-binding region" description="OmpR/PhoB-type" evidence="9">
    <location>
        <begin position="128"/>
        <end position="227"/>
    </location>
</feature>
<dbReference type="Gene3D" id="6.10.250.690">
    <property type="match status" value="1"/>
</dbReference>
<feature type="domain" description="Response regulatory" evidence="10">
    <location>
        <begin position="5"/>
        <end position="118"/>
    </location>
</feature>
<keyword evidence="13" id="KW-1185">Reference proteome</keyword>
<evidence type="ECO:0000256" key="2">
    <source>
        <dbReference type="ARBA" id="ARBA00022553"/>
    </source>
</evidence>
<dbReference type="PANTHER" id="PTHR48111">
    <property type="entry name" value="REGULATOR OF RPOS"/>
    <property type="match status" value="1"/>
</dbReference>
<dbReference type="Gene3D" id="1.10.10.10">
    <property type="entry name" value="Winged helix-like DNA-binding domain superfamily/Winged helix DNA-binding domain"/>
    <property type="match status" value="1"/>
</dbReference>
<dbReference type="InterPro" id="IPR011006">
    <property type="entry name" value="CheY-like_superfamily"/>
</dbReference>
<keyword evidence="2 8" id="KW-0597">Phosphoprotein</keyword>
<evidence type="ECO:0000256" key="7">
    <source>
        <dbReference type="ARBA" id="ARBA00024867"/>
    </source>
</evidence>
<dbReference type="InterPro" id="IPR001867">
    <property type="entry name" value="OmpR/PhoB-type_DNA-bd"/>
</dbReference>
<dbReference type="PROSITE" id="PS50110">
    <property type="entry name" value="RESPONSE_REGULATORY"/>
    <property type="match status" value="1"/>
</dbReference>
<dbReference type="PROSITE" id="PS51755">
    <property type="entry name" value="OMPR_PHOB"/>
    <property type="match status" value="1"/>
</dbReference>
<accession>D9RZU7</accession>
<evidence type="ECO:0000256" key="8">
    <source>
        <dbReference type="PROSITE-ProRule" id="PRU00169"/>
    </source>
</evidence>
<evidence type="ECO:0000256" key="6">
    <source>
        <dbReference type="ARBA" id="ARBA00023163"/>
    </source>
</evidence>
<name>D9RZU7_THEOJ</name>
<dbReference type="AlphaFoldDB" id="D9RZU7"/>
<dbReference type="eggNOG" id="COG0745">
    <property type="taxonomic scope" value="Bacteria"/>
</dbReference>
<dbReference type="SMART" id="SM00862">
    <property type="entry name" value="Trans_reg_C"/>
    <property type="match status" value="1"/>
</dbReference>
<keyword evidence="5 9" id="KW-0238">DNA-binding</keyword>
<dbReference type="STRING" id="555079.Toce_2003"/>
<dbReference type="GO" id="GO:0000976">
    <property type="term" value="F:transcription cis-regulatory region binding"/>
    <property type="evidence" value="ECO:0007669"/>
    <property type="project" value="TreeGrafter"/>
</dbReference>
<dbReference type="Pfam" id="PF00486">
    <property type="entry name" value="Trans_reg_C"/>
    <property type="match status" value="1"/>
</dbReference>
<dbReference type="Gene3D" id="3.40.50.2300">
    <property type="match status" value="1"/>
</dbReference>
<feature type="domain" description="OmpR/PhoB-type" evidence="11">
    <location>
        <begin position="128"/>
        <end position="227"/>
    </location>
</feature>
<feature type="modified residue" description="4-aspartylphosphate" evidence="8">
    <location>
        <position position="54"/>
    </location>
</feature>
<evidence type="ECO:0000313" key="13">
    <source>
        <dbReference type="Proteomes" id="UP000000272"/>
    </source>
</evidence>
<evidence type="ECO:0000259" key="11">
    <source>
        <dbReference type="PROSITE" id="PS51755"/>
    </source>
</evidence>
<dbReference type="PANTHER" id="PTHR48111:SF1">
    <property type="entry name" value="TWO-COMPONENT RESPONSE REGULATOR ORR33"/>
    <property type="match status" value="1"/>
</dbReference>
<dbReference type="HOGENOM" id="CLU_000445_30_4_9"/>
<reference evidence="12 13" key="1">
    <citation type="journal article" date="2010" name="Stand. Genomic Sci.">
        <title>Complete genome sequence of Thermosediminibacter oceani type strain (JW/IW-1228P).</title>
        <authorList>
            <person name="Pitluck S."/>
            <person name="Yasawong M."/>
            <person name="Munk C."/>
            <person name="Nolan M."/>
            <person name="Lapidus A."/>
            <person name="Lucas S."/>
            <person name="Glavina Del Rio T."/>
            <person name="Tice H."/>
            <person name="Cheng J.F."/>
            <person name="Bruce D."/>
            <person name="Detter C."/>
            <person name="Tapia R."/>
            <person name="Han C."/>
            <person name="Goodwin L."/>
            <person name="Liolios K."/>
            <person name="Ivanova N."/>
            <person name="Mavromatis K."/>
            <person name="Mikhailova N."/>
            <person name="Pati A."/>
            <person name="Chen A."/>
            <person name="Palaniappan K."/>
            <person name="Land M."/>
            <person name="Hauser L."/>
            <person name="Chang Y.J."/>
            <person name="Jeffries C.D."/>
            <person name="Rohde M."/>
            <person name="Spring S."/>
            <person name="Sikorski J."/>
            <person name="Goker M."/>
            <person name="Woyke T."/>
            <person name="Bristow J."/>
            <person name="Eisen J.A."/>
            <person name="Markowitz V."/>
            <person name="Hugenholtz P."/>
            <person name="Kyrpides N.C."/>
            <person name="Klenk H.P."/>
        </authorList>
    </citation>
    <scope>NUCLEOTIDE SEQUENCE [LARGE SCALE GENOMIC DNA]</scope>
    <source>
        <strain evidence="13">ATCC BAA-1034 / DSM 16646 / JW/IW-1228P</strain>
    </source>
</reference>
<dbReference type="RefSeq" id="WP_013276738.1">
    <property type="nucleotide sequence ID" value="NC_014377.1"/>
</dbReference>
<keyword evidence="6" id="KW-0804">Transcription</keyword>
<evidence type="ECO:0000256" key="1">
    <source>
        <dbReference type="ARBA" id="ARBA00018672"/>
    </source>
</evidence>
<dbReference type="FunFam" id="3.40.50.2300:FF:000001">
    <property type="entry name" value="DNA-binding response regulator PhoB"/>
    <property type="match status" value="1"/>
</dbReference>
<keyword evidence="3" id="KW-0902">Two-component regulatory system</keyword>
<dbReference type="SMART" id="SM00448">
    <property type="entry name" value="REC"/>
    <property type="match status" value="1"/>
</dbReference>
<dbReference type="InterPro" id="IPR036388">
    <property type="entry name" value="WH-like_DNA-bd_sf"/>
</dbReference>
<dbReference type="Proteomes" id="UP000000272">
    <property type="component" value="Chromosome"/>
</dbReference>
<dbReference type="CDD" id="cd17574">
    <property type="entry name" value="REC_OmpR"/>
    <property type="match status" value="1"/>
</dbReference>
<dbReference type="GO" id="GO:0032993">
    <property type="term" value="C:protein-DNA complex"/>
    <property type="evidence" value="ECO:0007669"/>
    <property type="project" value="TreeGrafter"/>
</dbReference>
<keyword evidence="4" id="KW-0805">Transcription regulation</keyword>
<dbReference type="InterPro" id="IPR039420">
    <property type="entry name" value="WalR-like"/>
</dbReference>
<dbReference type="GO" id="GO:0000156">
    <property type="term" value="F:phosphorelay response regulator activity"/>
    <property type="evidence" value="ECO:0007669"/>
    <property type="project" value="TreeGrafter"/>
</dbReference>
<evidence type="ECO:0000256" key="5">
    <source>
        <dbReference type="ARBA" id="ARBA00023125"/>
    </source>
</evidence>
<dbReference type="CDD" id="cd00383">
    <property type="entry name" value="trans_reg_C"/>
    <property type="match status" value="1"/>
</dbReference>
<dbReference type="EMBL" id="CP002131">
    <property type="protein sequence ID" value="ADL08724.1"/>
    <property type="molecule type" value="Genomic_DNA"/>
</dbReference>